<gene>
    <name evidence="1" type="ORF">RLT85_01420</name>
</gene>
<evidence type="ECO:0000313" key="1">
    <source>
        <dbReference type="EMBL" id="MDT0293285.1"/>
    </source>
</evidence>
<reference evidence="2" key="1">
    <citation type="submission" date="2023-07" db="EMBL/GenBank/DDBJ databases">
        <title>Isolating and identifying novel microbial strains from the Mariana Trench.</title>
        <authorList>
            <person name="Fu H."/>
        </authorList>
    </citation>
    <scope>NUCLEOTIDE SEQUENCE [LARGE SCALE GENOMIC DNA]</scope>
    <source>
        <strain evidence="2">T-y2</strain>
    </source>
</reference>
<dbReference type="RefSeq" id="WP_311400258.1">
    <property type="nucleotide sequence ID" value="NZ_JAVRBG010000001.1"/>
</dbReference>
<comment type="caution">
    <text evidence="1">The sequence shown here is derived from an EMBL/GenBank/DDBJ whole genome shotgun (WGS) entry which is preliminary data.</text>
</comment>
<name>A0ABU2KEZ4_9FLAO</name>
<dbReference type="EMBL" id="JAVRBG010000001">
    <property type="protein sequence ID" value="MDT0293285.1"/>
    <property type="molecule type" value="Genomic_DNA"/>
</dbReference>
<organism evidence="1 2">
    <name type="scientific">Mesonia ostreae</name>
    <dbReference type="NCBI Taxonomy" id="861110"/>
    <lineage>
        <taxon>Bacteria</taxon>
        <taxon>Pseudomonadati</taxon>
        <taxon>Bacteroidota</taxon>
        <taxon>Flavobacteriia</taxon>
        <taxon>Flavobacteriales</taxon>
        <taxon>Flavobacteriaceae</taxon>
        <taxon>Mesonia</taxon>
    </lineage>
</organism>
<dbReference type="Proteomes" id="UP001182991">
    <property type="component" value="Unassembled WGS sequence"/>
</dbReference>
<sequence length="151" mass="17057">MKLPKRTENALDKLYTAFHKGDLIPDCHAHCAVGNICDNTTAWQHLTEHHGSGKLSYVGIVHQRLGRKFFGFSPVELLQIEQEFLSGCGHSLPLYYLSRNDQLNQDDLFAGLTKVVAYLCQLENISNVMDCSLLFDYKPETSQAEEILQEA</sequence>
<proteinExistence type="predicted"/>
<accession>A0ABU2KEZ4</accession>
<evidence type="ECO:0000313" key="2">
    <source>
        <dbReference type="Proteomes" id="UP001182991"/>
    </source>
</evidence>
<protein>
    <submittedName>
        <fullName evidence="1">Na(+)-translocating NADH-quinone reductase subunit F</fullName>
    </submittedName>
</protein>
<keyword evidence="2" id="KW-1185">Reference proteome</keyword>